<dbReference type="PANTHER" id="PTHR21621">
    <property type="entry name" value="RIBOSOMAL PROTEIN S6 MODIFICATION PROTEIN"/>
    <property type="match status" value="1"/>
</dbReference>
<evidence type="ECO:0000313" key="3">
    <source>
        <dbReference type="EMBL" id="TKD68670.1"/>
    </source>
</evidence>
<organism evidence="3 4">
    <name type="scientific">Guptibacillus hwajinpoensis</name>
    <dbReference type="NCBI Taxonomy" id="208199"/>
    <lineage>
        <taxon>Bacteria</taxon>
        <taxon>Bacillati</taxon>
        <taxon>Bacillota</taxon>
        <taxon>Bacilli</taxon>
        <taxon>Bacillales</taxon>
        <taxon>Guptibacillaceae</taxon>
        <taxon>Guptibacillus</taxon>
    </lineage>
</organism>
<dbReference type="SUPFAM" id="SSF56059">
    <property type="entry name" value="Glutathione synthetase ATP-binding domain-like"/>
    <property type="match status" value="1"/>
</dbReference>
<feature type="domain" description="ATP-grasp" evidence="2">
    <location>
        <begin position="212"/>
        <end position="447"/>
    </location>
</feature>
<dbReference type="PANTHER" id="PTHR21621:SF0">
    <property type="entry name" value="BETA-CITRYLGLUTAMATE SYNTHASE B-RELATED"/>
    <property type="match status" value="1"/>
</dbReference>
<evidence type="ECO:0000259" key="2">
    <source>
        <dbReference type="PROSITE" id="PS50975"/>
    </source>
</evidence>
<dbReference type="Proteomes" id="UP000310541">
    <property type="component" value="Unassembled WGS sequence"/>
</dbReference>
<dbReference type="Gene3D" id="3.30.470.20">
    <property type="entry name" value="ATP-grasp fold, B domain"/>
    <property type="match status" value="1"/>
</dbReference>
<dbReference type="RefSeq" id="WP_136948116.1">
    <property type="nucleotide sequence ID" value="NZ_SWFM01000005.1"/>
</dbReference>
<proteinExistence type="predicted"/>
<keyword evidence="1" id="KW-0067">ATP-binding</keyword>
<protein>
    <submittedName>
        <fullName evidence="3">YheC/YheD family protein</fullName>
    </submittedName>
</protein>
<dbReference type="GO" id="GO:0005737">
    <property type="term" value="C:cytoplasm"/>
    <property type="evidence" value="ECO:0007669"/>
    <property type="project" value="TreeGrafter"/>
</dbReference>
<dbReference type="EMBL" id="SWFM01000005">
    <property type="protein sequence ID" value="TKD68670.1"/>
    <property type="molecule type" value="Genomic_DNA"/>
</dbReference>
<sequence length="451" mass="51690">MKHTEKIILQPNNEIKNNTLLSLSIPETIAVKWQINKPSLLFQCGALEEVVEVQVYRTSSSHTVYCSPALLTSLSLPNQTIPITLTFCNKLNMISLGPILCLATNAKGDESQPFGAYTAFCREIAEYCEEHHILFYVYTLKPWNEHRVQGTIWNQRSWINSDLPKPSLIYNRIHSRKLEKSSQIEKLKAIWREQNIPYFNESFLNKWEVHQKLLPHDEVAPYLPETILLESFDNIQSMMSSYPTLYLKPLNGSQGKHIFRISYRDHHFQLDYSSFQGNQTITSKTLSGLYPTIRGRSKLVPYLVQQGIPLLEIDGCPVDFRILCLKDSGERWKVVSAVARIAQSKDQFVSNIARGALLKKFEDGLIQFDEAIQKQTKRIVPELACEISQIIDRESDGMFGELGIDLSVDQDGHPWIIEVNTKPSKTSDGINTNCYRPSVKALIRFFNWYTS</sequence>
<dbReference type="InterPro" id="IPR026838">
    <property type="entry name" value="YheC/D"/>
</dbReference>
<accession>A0A4U1MEN6</accession>
<dbReference type="OrthoDB" id="7869153at2"/>
<dbReference type="PROSITE" id="PS50975">
    <property type="entry name" value="ATP_GRASP"/>
    <property type="match status" value="1"/>
</dbReference>
<dbReference type="Pfam" id="PF14398">
    <property type="entry name" value="ATPgrasp_YheCD"/>
    <property type="match status" value="1"/>
</dbReference>
<dbReference type="AlphaFoldDB" id="A0A4U1MEN6"/>
<gene>
    <name evidence="3" type="ORF">FBF83_15815</name>
</gene>
<reference evidence="3 4" key="1">
    <citation type="submission" date="2019-04" db="EMBL/GenBank/DDBJ databases">
        <title>Genome sequence of Bacillus hwajinpoensis strain Y2.</title>
        <authorList>
            <person name="Fair J.L."/>
            <person name="Maclea K.S."/>
        </authorList>
    </citation>
    <scope>NUCLEOTIDE SEQUENCE [LARGE SCALE GENOMIC DNA]</scope>
    <source>
        <strain evidence="3 4">Y2</strain>
    </source>
</reference>
<dbReference type="InterPro" id="IPR011761">
    <property type="entry name" value="ATP-grasp"/>
</dbReference>
<dbReference type="GO" id="GO:0005524">
    <property type="term" value="F:ATP binding"/>
    <property type="evidence" value="ECO:0007669"/>
    <property type="project" value="UniProtKB-UniRule"/>
</dbReference>
<comment type="caution">
    <text evidence="3">The sequence shown here is derived from an EMBL/GenBank/DDBJ whole genome shotgun (WGS) entry which is preliminary data.</text>
</comment>
<keyword evidence="1" id="KW-0547">Nucleotide-binding</keyword>
<dbReference type="GO" id="GO:0046872">
    <property type="term" value="F:metal ion binding"/>
    <property type="evidence" value="ECO:0007669"/>
    <property type="project" value="InterPro"/>
</dbReference>
<name>A0A4U1MEN6_9BACL</name>
<evidence type="ECO:0000313" key="4">
    <source>
        <dbReference type="Proteomes" id="UP000310541"/>
    </source>
</evidence>
<evidence type="ECO:0000256" key="1">
    <source>
        <dbReference type="PROSITE-ProRule" id="PRU00409"/>
    </source>
</evidence>
<dbReference type="GO" id="GO:0016879">
    <property type="term" value="F:ligase activity, forming carbon-nitrogen bonds"/>
    <property type="evidence" value="ECO:0007669"/>
    <property type="project" value="TreeGrafter"/>
</dbReference>